<sequence>MRVATETHRRNGVTLVAVRVEHDGEQRQRVRLANECAGPVWPPRENGLPAPGWDDGGWEGVLDPGDRTPLGYATPGEPRDPPVSVAWTERAAAGPPDASAAVAEFGDPRPPRDAVPEPDTALPDAVRDWLGDVSSRASEDGETPEDREAVSALAARASVLRERVDE</sequence>
<evidence type="ECO:0000313" key="2">
    <source>
        <dbReference type="EMBL" id="SEW19340.1"/>
    </source>
</evidence>
<feature type="compositionally biased region" description="Basic and acidic residues" evidence="1">
    <location>
        <begin position="106"/>
        <end position="115"/>
    </location>
</feature>
<proteinExistence type="predicted"/>
<protein>
    <submittedName>
        <fullName evidence="2">Uncharacterized protein</fullName>
    </submittedName>
</protein>
<reference evidence="2 3" key="1">
    <citation type="submission" date="2016-10" db="EMBL/GenBank/DDBJ databases">
        <authorList>
            <person name="de Groot N.N."/>
        </authorList>
    </citation>
    <scope>NUCLEOTIDE SEQUENCE [LARGE SCALE GENOMIC DNA]</scope>
    <source>
        <strain evidence="2 3">CGMCC 1.5337</strain>
    </source>
</reference>
<organism evidence="2 3">
    <name type="scientific">Halobacterium jilantaiense</name>
    <dbReference type="NCBI Taxonomy" id="355548"/>
    <lineage>
        <taxon>Archaea</taxon>
        <taxon>Methanobacteriati</taxon>
        <taxon>Methanobacteriota</taxon>
        <taxon>Stenosarchaea group</taxon>
        <taxon>Halobacteria</taxon>
        <taxon>Halobacteriales</taxon>
        <taxon>Halobacteriaceae</taxon>
        <taxon>Halobacterium</taxon>
    </lineage>
</organism>
<dbReference type="STRING" id="355548.SAMN04487945_2074"/>
<dbReference type="Pfam" id="PF25256">
    <property type="entry name" value="DUF7857"/>
    <property type="match status" value="1"/>
</dbReference>
<accession>A0A1I0PYQ3</accession>
<evidence type="ECO:0000313" key="3">
    <source>
        <dbReference type="Proteomes" id="UP000198518"/>
    </source>
</evidence>
<dbReference type="RefSeq" id="WP_089669317.1">
    <property type="nucleotide sequence ID" value="NZ_FOJA01000001.1"/>
</dbReference>
<dbReference type="OrthoDB" id="193731at2157"/>
<feature type="region of interest" description="Disordered" evidence="1">
    <location>
        <begin position="37"/>
        <end position="149"/>
    </location>
</feature>
<feature type="compositionally biased region" description="Low complexity" evidence="1">
    <location>
        <begin position="91"/>
        <end position="103"/>
    </location>
</feature>
<dbReference type="AlphaFoldDB" id="A0A1I0PYQ3"/>
<evidence type="ECO:0000256" key="1">
    <source>
        <dbReference type="SAM" id="MobiDB-lite"/>
    </source>
</evidence>
<gene>
    <name evidence="2" type="ORF">SAMN04487945_2074</name>
</gene>
<dbReference type="EMBL" id="FOJA01000001">
    <property type="protein sequence ID" value="SEW19340.1"/>
    <property type="molecule type" value="Genomic_DNA"/>
</dbReference>
<keyword evidence="3" id="KW-1185">Reference proteome</keyword>
<dbReference type="InterPro" id="IPR057179">
    <property type="entry name" value="DUF7857"/>
</dbReference>
<dbReference type="Proteomes" id="UP000198518">
    <property type="component" value="Unassembled WGS sequence"/>
</dbReference>
<name>A0A1I0PYQ3_9EURY</name>